<evidence type="ECO:0000313" key="9">
    <source>
        <dbReference type="Proteomes" id="UP000291189"/>
    </source>
</evidence>
<dbReference type="RefSeq" id="WP_129984897.1">
    <property type="nucleotide sequence ID" value="NZ_SDPU01000001.1"/>
</dbReference>
<keyword evidence="4 6" id="KW-1133">Transmembrane helix</keyword>
<keyword evidence="2" id="KW-1003">Cell membrane</keyword>
<dbReference type="AlphaFoldDB" id="A0A4Q5JAE4"/>
<dbReference type="PANTHER" id="PTHR33885">
    <property type="entry name" value="PHAGE SHOCK PROTEIN C"/>
    <property type="match status" value="1"/>
</dbReference>
<keyword evidence="3 6" id="KW-0812">Transmembrane</keyword>
<reference evidence="8 9" key="1">
    <citation type="submission" date="2019-01" db="EMBL/GenBank/DDBJ databases">
        <title>Nocardioides guangzhouensis sp. nov., an actinobacterium isolated from soil.</title>
        <authorList>
            <person name="Fu Y."/>
            <person name="Cai Y."/>
            <person name="Lin Z."/>
            <person name="Chen P."/>
        </authorList>
    </citation>
    <scope>NUCLEOTIDE SEQUENCE [LARGE SCALE GENOMIC DNA]</scope>
    <source>
        <strain evidence="8 9">NBRC 105384</strain>
    </source>
</reference>
<feature type="domain" description="Phage shock protein PspC N-terminal" evidence="7">
    <location>
        <begin position="13"/>
        <end position="71"/>
    </location>
</feature>
<dbReference type="GO" id="GO:0005886">
    <property type="term" value="C:plasma membrane"/>
    <property type="evidence" value="ECO:0007669"/>
    <property type="project" value="UniProtKB-SubCell"/>
</dbReference>
<evidence type="ECO:0000256" key="4">
    <source>
        <dbReference type="ARBA" id="ARBA00022989"/>
    </source>
</evidence>
<evidence type="ECO:0000256" key="5">
    <source>
        <dbReference type="ARBA" id="ARBA00023136"/>
    </source>
</evidence>
<protein>
    <submittedName>
        <fullName evidence="8">PspC domain-containing protein</fullName>
    </submittedName>
</protein>
<evidence type="ECO:0000256" key="6">
    <source>
        <dbReference type="SAM" id="Phobius"/>
    </source>
</evidence>
<dbReference type="InterPro" id="IPR052027">
    <property type="entry name" value="PspC"/>
</dbReference>
<evidence type="ECO:0000259" key="7">
    <source>
        <dbReference type="Pfam" id="PF04024"/>
    </source>
</evidence>
<comment type="subcellular location">
    <subcellularLocation>
        <location evidence="1">Cell membrane</location>
        <topology evidence="1">Single-pass membrane protein</topology>
    </subcellularLocation>
</comment>
<accession>A0A4Q5JAE4</accession>
<keyword evidence="9" id="KW-1185">Reference proteome</keyword>
<evidence type="ECO:0000256" key="3">
    <source>
        <dbReference type="ARBA" id="ARBA00022692"/>
    </source>
</evidence>
<feature type="transmembrane region" description="Helical" evidence="6">
    <location>
        <begin position="44"/>
        <end position="68"/>
    </location>
</feature>
<dbReference type="Proteomes" id="UP000291189">
    <property type="component" value="Unassembled WGS sequence"/>
</dbReference>
<dbReference type="PANTHER" id="PTHR33885:SF3">
    <property type="entry name" value="PHAGE SHOCK PROTEIN C"/>
    <property type="match status" value="1"/>
</dbReference>
<dbReference type="InterPro" id="IPR007168">
    <property type="entry name" value="Phageshock_PspC_N"/>
</dbReference>
<evidence type="ECO:0000313" key="8">
    <source>
        <dbReference type="EMBL" id="RYU15614.1"/>
    </source>
</evidence>
<gene>
    <name evidence="8" type="ORF">ETU37_00390</name>
</gene>
<dbReference type="Pfam" id="PF04024">
    <property type="entry name" value="PspC"/>
    <property type="match status" value="1"/>
</dbReference>
<sequence>MSQPIHQPYNSPKRLVRSDDDAWLGGVCGGIAQYTGVDANLIRLLVAIGALFSFGTLVVAYIVAWVLMPKE</sequence>
<dbReference type="OrthoDB" id="7359894at2"/>
<evidence type="ECO:0000256" key="2">
    <source>
        <dbReference type="ARBA" id="ARBA00022475"/>
    </source>
</evidence>
<dbReference type="EMBL" id="SDPU01000001">
    <property type="protein sequence ID" value="RYU15614.1"/>
    <property type="molecule type" value="Genomic_DNA"/>
</dbReference>
<organism evidence="8 9">
    <name type="scientific">Nocardioides iriomotensis</name>
    <dbReference type="NCBI Taxonomy" id="715784"/>
    <lineage>
        <taxon>Bacteria</taxon>
        <taxon>Bacillati</taxon>
        <taxon>Actinomycetota</taxon>
        <taxon>Actinomycetes</taxon>
        <taxon>Propionibacteriales</taxon>
        <taxon>Nocardioidaceae</taxon>
        <taxon>Nocardioides</taxon>
    </lineage>
</organism>
<evidence type="ECO:0000256" key="1">
    <source>
        <dbReference type="ARBA" id="ARBA00004162"/>
    </source>
</evidence>
<comment type="caution">
    <text evidence="8">The sequence shown here is derived from an EMBL/GenBank/DDBJ whole genome shotgun (WGS) entry which is preliminary data.</text>
</comment>
<keyword evidence="5 6" id="KW-0472">Membrane</keyword>
<name>A0A4Q5JAE4_9ACTN</name>
<proteinExistence type="predicted"/>